<comment type="caution">
    <text evidence="2">The sequence shown here is derived from an EMBL/GenBank/DDBJ whole genome shotgun (WGS) entry which is preliminary data.</text>
</comment>
<keyword evidence="3" id="KW-1185">Reference proteome</keyword>
<reference evidence="3" key="1">
    <citation type="journal article" date="2019" name="Int. J. Syst. Evol. Microbiol.">
        <title>The Global Catalogue of Microorganisms (GCM) 10K type strain sequencing project: providing services to taxonomists for standard genome sequencing and annotation.</title>
        <authorList>
            <consortium name="The Broad Institute Genomics Platform"/>
            <consortium name="The Broad Institute Genome Sequencing Center for Infectious Disease"/>
            <person name="Wu L."/>
            <person name="Ma J."/>
        </authorList>
    </citation>
    <scope>NUCLEOTIDE SEQUENCE [LARGE SCALE GENOMIC DNA]</scope>
    <source>
        <strain evidence="3">JCM 19015</strain>
    </source>
</reference>
<protein>
    <recommendedName>
        <fullName evidence="1">DUF4062 domain-containing protein</fullName>
    </recommendedName>
</protein>
<sequence>MTDARPLLIDARSAALPLSNEQLLEWGAGRQVFVSSLITDLPAERAAARTAIEAIGAQPVMFEDLGGQDVSADQAYLAGVHRSDVYVGVFTERYGVRLSNGYSATHAEFREAEADGTRIAIFTRGFDGAEMDGSQRDLIAGARNLYTTSSFTTADELEHRVGQRLREIAVEDLTPWVRIGRVVVRARELTSDGSTITVTAEVRSGQVHAELVQYRDRKSGSLPFVSPAEAKSVQIMAMSSSTQSAQAHLERITLREQARQGGVMRMAINNIGPDEYTRRALSDVLFGTNLLENIRFGMSEADPLAPIRGQHIDDSILRPVVRLLLGEYLLENGHAHTIDSFHLGPTHAGRRHLRLQWTPPNPYVNAPDAAPVVLEGELEAL</sequence>
<evidence type="ECO:0000259" key="1">
    <source>
        <dbReference type="Pfam" id="PF13271"/>
    </source>
</evidence>
<proteinExistence type="predicted"/>
<feature type="domain" description="DUF4062" evidence="1">
    <location>
        <begin position="31"/>
        <end position="112"/>
    </location>
</feature>
<dbReference type="Pfam" id="PF13271">
    <property type="entry name" value="DUF4062"/>
    <property type="match status" value="1"/>
</dbReference>
<dbReference type="RefSeq" id="WP_345482130.1">
    <property type="nucleotide sequence ID" value="NZ_BAABLP010000007.1"/>
</dbReference>
<gene>
    <name evidence="2" type="ORF">GCM10025783_29830</name>
</gene>
<accession>A0ABP8ZFB5</accession>
<organism evidence="2 3">
    <name type="scientific">Amnibacterium soli</name>
    <dbReference type="NCBI Taxonomy" id="1282736"/>
    <lineage>
        <taxon>Bacteria</taxon>
        <taxon>Bacillati</taxon>
        <taxon>Actinomycetota</taxon>
        <taxon>Actinomycetes</taxon>
        <taxon>Micrococcales</taxon>
        <taxon>Microbacteriaceae</taxon>
        <taxon>Amnibacterium</taxon>
    </lineage>
</organism>
<evidence type="ECO:0000313" key="2">
    <source>
        <dbReference type="EMBL" id="GAA4754762.1"/>
    </source>
</evidence>
<dbReference type="InterPro" id="IPR025139">
    <property type="entry name" value="DUF4062"/>
</dbReference>
<evidence type="ECO:0000313" key="3">
    <source>
        <dbReference type="Proteomes" id="UP001500121"/>
    </source>
</evidence>
<name>A0ABP8ZFB5_9MICO</name>
<dbReference type="Proteomes" id="UP001500121">
    <property type="component" value="Unassembled WGS sequence"/>
</dbReference>
<dbReference type="EMBL" id="BAABLP010000007">
    <property type="protein sequence ID" value="GAA4754762.1"/>
    <property type="molecule type" value="Genomic_DNA"/>
</dbReference>